<dbReference type="Pfam" id="PF13517">
    <property type="entry name" value="FG-GAP_3"/>
    <property type="match status" value="2"/>
</dbReference>
<dbReference type="OrthoDB" id="112218at2"/>
<dbReference type="PANTHER" id="PTHR46580:SF4">
    <property type="entry name" value="ATP_GTP-BINDING PROTEIN"/>
    <property type="match status" value="1"/>
</dbReference>
<accession>A0A5B9E554</accession>
<evidence type="ECO:0000256" key="1">
    <source>
        <dbReference type="ARBA" id="ARBA00022729"/>
    </source>
</evidence>
<dbReference type="PANTHER" id="PTHR46580">
    <property type="entry name" value="SENSOR KINASE-RELATED"/>
    <property type="match status" value="1"/>
</dbReference>
<dbReference type="KEGG" id="talb:FTW19_02205"/>
<evidence type="ECO:0000256" key="2">
    <source>
        <dbReference type="SAM" id="SignalP"/>
    </source>
</evidence>
<keyword evidence="1 2" id="KW-0732">Signal</keyword>
<reference evidence="3 4" key="1">
    <citation type="submission" date="2019-08" db="EMBL/GenBank/DDBJ databases">
        <title>Complete genome sequence of Terriglobus albidus strain ORNL.</title>
        <authorList>
            <person name="Podar M."/>
        </authorList>
    </citation>
    <scope>NUCLEOTIDE SEQUENCE [LARGE SCALE GENOMIC DNA]</scope>
    <source>
        <strain evidence="3 4">ORNL</strain>
    </source>
</reference>
<organism evidence="3 4">
    <name type="scientific">Terriglobus albidus</name>
    <dbReference type="NCBI Taxonomy" id="1592106"/>
    <lineage>
        <taxon>Bacteria</taxon>
        <taxon>Pseudomonadati</taxon>
        <taxon>Acidobacteriota</taxon>
        <taxon>Terriglobia</taxon>
        <taxon>Terriglobales</taxon>
        <taxon>Acidobacteriaceae</taxon>
        <taxon>Terriglobus</taxon>
    </lineage>
</organism>
<dbReference type="SUPFAM" id="SSF69318">
    <property type="entry name" value="Integrin alpha N-terminal domain"/>
    <property type="match status" value="1"/>
</dbReference>
<dbReference type="EMBL" id="CP042806">
    <property type="protein sequence ID" value="QEE26919.1"/>
    <property type="molecule type" value="Genomic_DNA"/>
</dbReference>
<evidence type="ECO:0000313" key="3">
    <source>
        <dbReference type="EMBL" id="QEE26919.1"/>
    </source>
</evidence>
<dbReference type="Gene3D" id="2.130.10.130">
    <property type="entry name" value="Integrin alpha, N-terminal"/>
    <property type="match status" value="2"/>
</dbReference>
<dbReference type="Pfam" id="PF17957">
    <property type="entry name" value="Big_7"/>
    <property type="match status" value="1"/>
</dbReference>
<dbReference type="AlphaFoldDB" id="A0A5B9E554"/>
<dbReference type="Proteomes" id="UP000321820">
    <property type="component" value="Chromosome"/>
</dbReference>
<dbReference type="RefSeq" id="WP_147646115.1">
    <property type="nucleotide sequence ID" value="NZ_CP042806.1"/>
</dbReference>
<dbReference type="InterPro" id="IPR013517">
    <property type="entry name" value="FG-GAP"/>
</dbReference>
<evidence type="ECO:0000313" key="4">
    <source>
        <dbReference type="Proteomes" id="UP000321820"/>
    </source>
</evidence>
<keyword evidence="4" id="KW-1185">Reference proteome</keyword>
<sequence>MRTQILPALVLLTGAIAVNAQTNLSFQLKRDTSPVYGGYTIAQADFNRDGKPDIMYAGGANSTDVTLRLGNGDGTFQAPVRIGIADSAQILDIVAADFDNDGIQDVAVLCIGGTFDVFFGIGNGTFAAPVATATSTSPRSIAVGDFNGDHLVDLAIGDIAGNVEIFNDVSGRSFVLQNTIAIEPNTDVISVGVGDFDHTGIQNIAAMTIGNPAGSGSYVLWNDGHENFRKAVLTAFTSPAGLTIADLNQDGMADILLSYSCGTQDTIKGSNSTCQGVIAFYGQGQQRLFERTLVMSNGVQATSRTLGVDVNGDGIGDLVAGNRTTGAQSGLFVWLGHPDGSYDQVPVQFIATTDSVGPPAAGDFNRDGMMDFVSDTPGSAQTQIFLNATNRAPCSTSQINPTVTACVPVDNTYLPGPTVRVQANAYDTHQVTALQLYTNGHLTYSQPVSSFDQSFPMNNGANFLVVKAWDYTGLNFRSERHINVYSGTPEPVCPAALGTANMCLPSGATSGSPVHILANGYTPVVPTSAQLYIDGHLTISDDGCIQNGGCVGGSSSIDAYQALGTGSHDLVFKLWDANGNVYTAEKVVTIQ</sequence>
<dbReference type="InterPro" id="IPR028994">
    <property type="entry name" value="Integrin_alpha_N"/>
</dbReference>
<proteinExistence type="predicted"/>
<feature type="signal peptide" evidence="2">
    <location>
        <begin position="1"/>
        <end position="20"/>
    </location>
</feature>
<feature type="chain" id="PRO_5022945819" evidence="2">
    <location>
        <begin position="21"/>
        <end position="591"/>
    </location>
</feature>
<gene>
    <name evidence="3" type="ORF">FTW19_02205</name>
</gene>
<protein>
    <submittedName>
        <fullName evidence="3">VCBS repeat-containing protein</fullName>
    </submittedName>
</protein>
<dbReference type="InterPro" id="IPR013783">
    <property type="entry name" value="Ig-like_fold"/>
</dbReference>
<dbReference type="Gene3D" id="2.60.40.10">
    <property type="entry name" value="Immunoglobulins"/>
    <property type="match status" value="1"/>
</dbReference>
<name>A0A5B9E554_9BACT</name>